<dbReference type="PANTHER" id="PTHR42948:SF1">
    <property type="entry name" value="TRANSPORTER"/>
    <property type="match status" value="1"/>
</dbReference>
<sequence>MMAENTSGGVGARDTFTGKTAFIISCIGSAVGLSGIWLFPYRVSEMGGAAYLIPYLIFVVLLGLTGVIGEMAFGRAMGTGPMGAFAKALEMRGVKHGSTIGKVLGFVPTVAALGIAIGYTVVLGWFLKYTVAALTGSLLNVPDVGAYFGELATDFGSIGWHVAALVITLAVMLAGISKGIERLNKVMMPLFFVLIVIIGIRVATLPGAFAGYEYLLVPRWEALSDPKTWVYALGQAFFGLSLAGGGTLVYGSYLKKDVDVVSAAKNVVVFSTIAALLSALVVVPAVFAFGIDTQSGPPLLFIALPQVFQQMPMGGVFCFLFFLAVVCAAITSLVNLFEPPIEALQEQAHLPRWAAVLITAVVALAVGVFIESGDAVSNWMDAVSIYAMPVGALMAAIMFFWVCPKGFAKAQAQLGREKEIGCWFEPMTKYLFVGITAAVIVLGIFFGGIG</sequence>
<dbReference type="PRINTS" id="PR00176">
    <property type="entry name" value="NANEUSMPORT"/>
</dbReference>
<feature type="transmembrane region" description="Helical" evidence="6">
    <location>
        <begin position="349"/>
        <end position="370"/>
    </location>
</feature>
<evidence type="ECO:0000313" key="8">
    <source>
        <dbReference type="Proteomes" id="UP000786989"/>
    </source>
</evidence>
<keyword evidence="5 6" id="KW-0472">Membrane</keyword>
<dbReference type="EMBL" id="DYWI01000203">
    <property type="protein sequence ID" value="HJF66567.1"/>
    <property type="molecule type" value="Genomic_DNA"/>
</dbReference>
<dbReference type="AlphaFoldDB" id="A0A9D2UYW3"/>
<dbReference type="PANTHER" id="PTHR42948">
    <property type="entry name" value="TRANSPORTER"/>
    <property type="match status" value="1"/>
</dbReference>
<evidence type="ECO:0000256" key="6">
    <source>
        <dbReference type="SAM" id="Phobius"/>
    </source>
</evidence>
<evidence type="ECO:0000313" key="7">
    <source>
        <dbReference type="EMBL" id="HJF66567.1"/>
    </source>
</evidence>
<evidence type="ECO:0000256" key="5">
    <source>
        <dbReference type="ARBA" id="ARBA00023136"/>
    </source>
</evidence>
<dbReference type="NCBIfam" id="NF037979">
    <property type="entry name" value="Na_transp"/>
    <property type="match status" value="1"/>
</dbReference>
<accession>A0A9D2UYW3</accession>
<evidence type="ECO:0000256" key="3">
    <source>
        <dbReference type="ARBA" id="ARBA00022692"/>
    </source>
</evidence>
<feature type="transmembrane region" description="Helical" evidence="6">
    <location>
        <begin position="158"/>
        <end position="176"/>
    </location>
</feature>
<proteinExistence type="predicted"/>
<comment type="caution">
    <text evidence="7">The sequence shown here is derived from an EMBL/GenBank/DDBJ whole genome shotgun (WGS) entry which is preliminary data.</text>
</comment>
<dbReference type="SUPFAM" id="SSF161070">
    <property type="entry name" value="SNF-like"/>
    <property type="match status" value="1"/>
</dbReference>
<dbReference type="InterPro" id="IPR037272">
    <property type="entry name" value="SNS_sf"/>
</dbReference>
<gene>
    <name evidence="7" type="ORF">K8U77_10715</name>
</gene>
<evidence type="ECO:0000256" key="4">
    <source>
        <dbReference type="ARBA" id="ARBA00022989"/>
    </source>
</evidence>
<reference evidence="7" key="1">
    <citation type="journal article" date="2021" name="PeerJ">
        <title>Extensive microbial diversity within the chicken gut microbiome revealed by metagenomics and culture.</title>
        <authorList>
            <person name="Gilroy R."/>
            <person name="Ravi A."/>
            <person name="Getino M."/>
            <person name="Pursley I."/>
            <person name="Horton D.L."/>
            <person name="Alikhan N.F."/>
            <person name="Baker D."/>
            <person name="Gharbi K."/>
            <person name="Hall N."/>
            <person name="Watson M."/>
            <person name="Adriaenssens E.M."/>
            <person name="Foster-Nyarko E."/>
            <person name="Jarju S."/>
            <person name="Secka A."/>
            <person name="Antonio M."/>
            <person name="Oren A."/>
            <person name="Chaudhuri R.R."/>
            <person name="La Ragione R."/>
            <person name="Hildebrand F."/>
            <person name="Pallen M.J."/>
        </authorList>
    </citation>
    <scope>NUCLEOTIDE SEQUENCE</scope>
    <source>
        <strain evidence="7">ChiGjej6B6-11269</strain>
    </source>
</reference>
<feature type="transmembrane region" description="Helical" evidence="6">
    <location>
        <begin position="430"/>
        <end position="449"/>
    </location>
</feature>
<feature type="transmembrane region" description="Helical" evidence="6">
    <location>
        <begin position="229"/>
        <end position="254"/>
    </location>
</feature>
<dbReference type="Proteomes" id="UP000786989">
    <property type="component" value="Unassembled WGS sequence"/>
</dbReference>
<organism evidence="7 8">
    <name type="scientific">Slackia equolifaciens</name>
    <dbReference type="NCBI Taxonomy" id="498718"/>
    <lineage>
        <taxon>Bacteria</taxon>
        <taxon>Bacillati</taxon>
        <taxon>Actinomycetota</taxon>
        <taxon>Coriobacteriia</taxon>
        <taxon>Eggerthellales</taxon>
        <taxon>Eggerthellaceae</taxon>
        <taxon>Slackia</taxon>
    </lineage>
</organism>
<keyword evidence="4 6" id="KW-1133">Transmembrane helix</keyword>
<dbReference type="GO" id="GO:0016020">
    <property type="term" value="C:membrane"/>
    <property type="evidence" value="ECO:0007669"/>
    <property type="project" value="UniProtKB-SubCell"/>
</dbReference>
<feature type="transmembrane region" description="Helical" evidence="6">
    <location>
        <begin position="188"/>
        <end position="209"/>
    </location>
</feature>
<dbReference type="InterPro" id="IPR000175">
    <property type="entry name" value="Na/ntran_symport"/>
</dbReference>
<reference evidence="7" key="2">
    <citation type="submission" date="2021-09" db="EMBL/GenBank/DDBJ databases">
        <authorList>
            <person name="Gilroy R."/>
        </authorList>
    </citation>
    <scope>NUCLEOTIDE SEQUENCE</scope>
    <source>
        <strain evidence="7">ChiGjej6B6-11269</strain>
    </source>
</reference>
<name>A0A9D2UYW3_9ACTN</name>
<feature type="transmembrane region" description="Helical" evidence="6">
    <location>
        <begin position="103"/>
        <end position="127"/>
    </location>
</feature>
<feature type="transmembrane region" description="Helical" evidence="6">
    <location>
        <begin position="266"/>
        <end position="291"/>
    </location>
</feature>
<evidence type="ECO:0000256" key="1">
    <source>
        <dbReference type="ARBA" id="ARBA00004141"/>
    </source>
</evidence>
<keyword evidence="2" id="KW-0813">Transport</keyword>
<feature type="transmembrane region" description="Helical" evidence="6">
    <location>
        <begin position="382"/>
        <end position="403"/>
    </location>
</feature>
<protein>
    <submittedName>
        <fullName evidence="7">Sodium-dependent transporter</fullName>
    </submittedName>
</protein>
<dbReference type="Pfam" id="PF00209">
    <property type="entry name" value="SNF"/>
    <property type="match status" value="2"/>
</dbReference>
<evidence type="ECO:0000256" key="2">
    <source>
        <dbReference type="ARBA" id="ARBA00022448"/>
    </source>
</evidence>
<dbReference type="PROSITE" id="PS50267">
    <property type="entry name" value="NA_NEUROTRAN_SYMP_3"/>
    <property type="match status" value="1"/>
</dbReference>
<dbReference type="InterPro" id="IPR047218">
    <property type="entry name" value="YocR/YhdH-like"/>
</dbReference>
<keyword evidence="3 6" id="KW-0812">Transmembrane</keyword>
<feature type="transmembrane region" description="Helical" evidence="6">
    <location>
        <begin position="52"/>
        <end position="73"/>
    </location>
</feature>
<feature type="transmembrane region" description="Helical" evidence="6">
    <location>
        <begin position="311"/>
        <end position="337"/>
    </location>
</feature>
<comment type="subcellular location">
    <subcellularLocation>
        <location evidence="1">Membrane</location>
        <topology evidence="1">Multi-pass membrane protein</topology>
    </subcellularLocation>
</comment>
<feature type="transmembrane region" description="Helical" evidence="6">
    <location>
        <begin position="21"/>
        <end position="40"/>
    </location>
</feature>
<dbReference type="CDD" id="cd10336">
    <property type="entry name" value="SLC6sbd_Tyt1-Like"/>
    <property type="match status" value="1"/>
</dbReference>